<dbReference type="GO" id="GO:0022857">
    <property type="term" value="F:transmembrane transporter activity"/>
    <property type="evidence" value="ECO:0007669"/>
    <property type="project" value="InterPro"/>
</dbReference>
<dbReference type="STRING" id="131310.A0A0N4ZE98"/>
<dbReference type="InterPro" id="IPR020846">
    <property type="entry name" value="MFS_dom"/>
</dbReference>
<dbReference type="PANTHER" id="PTHR23504:SF1">
    <property type="entry name" value="GH21943P-RELATED"/>
    <property type="match status" value="1"/>
</dbReference>
<evidence type="ECO:0000259" key="8">
    <source>
        <dbReference type="PROSITE" id="PS50850"/>
    </source>
</evidence>
<reference evidence="10" key="1">
    <citation type="submission" date="2017-02" db="UniProtKB">
        <authorList>
            <consortium name="WormBaseParasite"/>
        </authorList>
    </citation>
    <scope>IDENTIFICATION</scope>
</reference>
<dbReference type="GO" id="GO:0016020">
    <property type="term" value="C:membrane"/>
    <property type="evidence" value="ECO:0007669"/>
    <property type="project" value="UniProtKB-SubCell"/>
</dbReference>
<dbReference type="InterPro" id="IPR036259">
    <property type="entry name" value="MFS_trans_sf"/>
</dbReference>
<feature type="transmembrane region" description="Helical" evidence="7">
    <location>
        <begin position="338"/>
        <end position="362"/>
    </location>
</feature>
<evidence type="ECO:0000256" key="6">
    <source>
        <dbReference type="SAM" id="MobiDB-lite"/>
    </source>
</evidence>
<organism evidence="9 10">
    <name type="scientific">Parastrongyloides trichosuri</name>
    <name type="common">Possum-specific nematode worm</name>
    <dbReference type="NCBI Taxonomy" id="131310"/>
    <lineage>
        <taxon>Eukaryota</taxon>
        <taxon>Metazoa</taxon>
        <taxon>Ecdysozoa</taxon>
        <taxon>Nematoda</taxon>
        <taxon>Chromadorea</taxon>
        <taxon>Rhabditida</taxon>
        <taxon>Tylenchina</taxon>
        <taxon>Panagrolaimomorpha</taxon>
        <taxon>Strongyloidoidea</taxon>
        <taxon>Strongyloididae</taxon>
        <taxon>Parastrongyloides</taxon>
    </lineage>
</organism>
<evidence type="ECO:0000256" key="7">
    <source>
        <dbReference type="SAM" id="Phobius"/>
    </source>
</evidence>
<feature type="transmembrane region" description="Helical" evidence="7">
    <location>
        <begin position="247"/>
        <end position="275"/>
    </location>
</feature>
<accession>A0A0N4ZE98</accession>
<evidence type="ECO:0000256" key="3">
    <source>
        <dbReference type="ARBA" id="ARBA00022692"/>
    </source>
</evidence>
<dbReference type="AlphaFoldDB" id="A0A0N4ZE98"/>
<comment type="subcellular location">
    <subcellularLocation>
        <location evidence="1">Membrane</location>
        <topology evidence="1">Multi-pass membrane protein</topology>
    </subcellularLocation>
</comment>
<feature type="transmembrane region" description="Helical" evidence="7">
    <location>
        <begin position="73"/>
        <end position="94"/>
    </location>
</feature>
<dbReference type="InterPro" id="IPR001958">
    <property type="entry name" value="Tet-R_TetA/multi-R_MdtG-like"/>
</dbReference>
<keyword evidence="5 7" id="KW-0472">Membrane</keyword>
<evidence type="ECO:0000256" key="2">
    <source>
        <dbReference type="ARBA" id="ARBA00022448"/>
    </source>
</evidence>
<dbReference type="WBParaSite" id="PTRK_0000595200.1">
    <property type="protein sequence ID" value="PTRK_0000595200.1"/>
    <property type="gene ID" value="PTRK_0000595200"/>
</dbReference>
<dbReference type="Proteomes" id="UP000038045">
    <property type="component" value="Unplaced"/>
</dbReference>
<keyword evidence="9" id="KW-1185">Reference proteome</keyword>
<proteinExistence type="predicted"/>
<dbReference type="Gene3D" id="1.20.1250.20">
    <property type="entry name" value="MFS general substrate transporter like domains"/>
    <property type="match status" value="1"/>
</dbReference>
<dbReference type="PANTHER" id="PTHR23504">
    <property type="entry name" value="MAJOR FACILITATOR SUPERFAMILY DOMAIN-CONTAINING PROTEIN 10"/>
    <property type="match status" value="1"/>
</dbReference>
<dbReference type="PROSITE" id="PS50850">
    <property type="entry name" value="MFS"/>
    <property type="match status" value="1"/>
</dbReference>
<sequence>MIETGLKLSKMQKPLWNLIFDEQKKDKEDGNNNKTRPRLIYVMIVIFLEYFSWGLITMPTITFISRYYGRYTFIMNGLALGSKGFISFVTAPILGRLTDLYGRKPYLLTTVLITCTPIPCLLLPGPWYITIFVFSGFLGNSFSIVNAYAADITTIADRHNAYALISATFGASFTCSPFLGALLSERYGNPTVILLALFISLFNLFFIYTLVPESHTNNSAVEPIEFLLLFNTIREFYTSLKSWKDDYIFKISMVVFFSSLSETGQISCFFIFLRIIIEMSMSEVGMFIAYVGILAVLFQAFLFKYLINTISIKGTVALALLAQMIQLFFYGLCFNIYVIWGLGIFLAISQMVYPALSAAISLSHTNEEQGSSQAVINGIRALCSGIGPAIFGIIFNFFGFDVSADYDNPHNNVDSIQFQQTNIEMEKIPEKLLIPNSTNTEQISRSEFLKIIPGPPFLLGAISVFIAFFFLLALKKPKIPGKRRHSPRTQNEDTTTLLTDHSEEE</sequence>
<feature type="transmembrane region" description="Helical" evidence="7">
    <location>
        <begin position="314"/>
        <end position="332"/>
    </location>
</feature>
<evidence type="ECO:0000313" key="9">
    <source>
        <dbReference type="Proteomes" id="UP000038045"/>
    </source>
</evidence>
<feature type="region of interest" description="Disordered" evidence="6">
    <location>
        <begin position="480"/>
        <end position="505"/>
    </location>
</feature>
<dbReference type="Pfam" id="PF07690">
    <property type="entry name" value="MFS_1"/>
    <property type="match status" value="1"/>
</dbReference>
<dbReference type="InterPro" id="IPR011701">
    <property type="entry name" value="MFS"/>
</dbReference>
<protein>
    <submittedName>
        <fullName evidence="10">MFS domain-containing protein</fullName>
    </submittedName>
</protein>
<feature type="transmembrane region" description="Helical" evidence="7">
    <location>
        <begin position="106"/>
        <end position="125"/>
    </location>
</feature>
<name>A0A0N4ZE98_PARTI</name>
<feature type="transmembrane region" description="Helical" evidence="7">
    <location>
        <begin position="39"/>
        <end position="61"/>
    </location>
</feature>
<keyword evidence="4 7" id="KW-1133">Transmembrane helix</keyword>
<keyword evidence="2" id="KW-0813">Transport</keyword>
<dbReference type="PRINTS" id="PR01035">
    <property type="entry name" value="TCRTETA"/>
</dbReference>
<feature type="transmembrane region" description="Helical" evidence="7">
    <location>
        <begin position="192"/>
        <end position="211"/>
    </location>
</feature>
<evidence type="ECO:0000256" key="4">
    <source>
        <dbReference type="ARBA" id="ARBA00022989"/>
    </source>
</evidence>
<feature type="transmembrane region" description="Helical" evidence="7">
    <location>
        <begin position="161"/>
        <end position="180"/>
    </location>
</feature>
<feature type="transmembrane region" description="Helical" evidence="7">
    <location>
        <begin position="287"/>
        <end position="307"/>
    </location>
</feature>
<feature type="transmembrane region" description="Helical" evidence="7">
    <location>
        <begin position="374"/>
        <end position="398"/>
    </location>
</feature>
<feature type="transmembrane region" description="Helical" evidence="7">
    <location>
        <begin position="131"/>
        <end position="149"/>
    </location>
</feature>
<keyword evidence="3 7" id="KW-0812">Transmembrane</keyword>
<evidence type="ECO:0000256" key="5">
    <source>
        <dbReference type="ARBA" id="ARBA00023136"/>
    </source>
</evidence>
<dbReference type="SUPFAM" id="SSF103473">
    <property type="entry name" value="MFS general substrate transporter"/>
    <property type="match status" value="1"/>
</dbReference>
<evidence type="ECO:0000313" key="10">
    <source>
        <dbReference type="WBParaSite" id="PTRK_0000595200.1"/>
    </source>
</evidence>
<feature type="domain" description="Major facilitator superfamily (MFS) profile" evidence="8">
    <location>
        <begin position="38"/>
        <end position="478"/>
    </location>
</feature>
<feature type="compositionally biased region" description="Polar residues" evidence="6">
    <location>
        <begin position="488"/>
        <end position="499"/>
    </location>
</feature>
<feature type="transmembrane region" description="Helical" evidence="7">
    <location>
        <begin position="457"/>
        <end position="474"/>
    </location>
</feature>
<evidence type="ECO:0000256" key="1">
    <source>
        <dbReference type="ARBA" id="ARBA00004141"/>
    </source>
</evidence>